<organism evidence="2 3">
    <name type="scientific">Pedobacter hartonius</name>
    <dbReference type="NCBI Taxonomy" id="425514"/>
    <lineage>
        <taxon>Bacteria</taxon>
        <taxon>Pseudomonadati</taxon>
        <taxon>Bacteroidota</taxon>
        <taxon>Sphingobacteriia</taxon>
        <taxon>Sphingobacteriales</taxon>
        <taxon>Sphingobacteriaceae</taxon>
        <taxon>Pedobacter</taxon>
    </lineage>
</organism>
<reference evidence="2 3" key="1">
    <citation type="submission" date="2016-10" db="EMBL/GenBank/DDBJ databases">
        <authorList>
            <person name="de Groot N.N."/>
        </authorList>
    </citation>
    <scope>NUCLEOTIDE SEQUENCE [LARGE SCALE GENOMIC DNA]</scope>
    <source>
        <strain evidence="2 3">DSM 19033</strain>
    </source>
</reference>
<evidence type="ECO:0000313" key="2">
    <source>
        <dbReference type="EMBL" id="SEA27464.1"/>
    </source>
</evidence>
<dbReference type="RefSeq" id="WP_090555624.1">
    <property type="nucleotide sequence ID" value="NZ_FNRA01000002.1"/>
</dbReference>
<dbReference type="EMBL" id="FNRA01000002">
    <property type="protein sequence ID" value="SEA27464.1"/>
    <property type="molecule type" value="Genomic_DNA"/>
</dbReference>
<keyword evidence="3" id="KW-1185">Reference proteome</keyword>
<accession>A0A1H3ZVZ5</accession>
<evidence type="ECO:0000256" key="1">
    <source>
        <dbReference type="SAM" id="SignalP"/>
    </source>
</evidence>
<keyword evidence="1" id="KW-0732">Signal</keyword>
<dbReference type="Proteomes" id="UP000198850">
    <property type="component" value="Unassembled WGS sequence"/>
</dbReference>
<protein>
    <submittedName>
        <fullName evidence="2">Outer membrane protein beta-barrel domain-containing protein</fullName>
    </submittedName>
</protein>
<proteinExistence type="predicted"/>
<feature type="chain" id="PRO_5011713899" evidence="1">
    <location>
        <begin position="20"/>
        <end position="236"/>
    </location>
</feature>
<sequence length="236" mass="26308">MKRIIICILVLASARPLFAQSNFYKFSVGGGVAATQSFTEVQKHSFGFAGYGTLDYLFTPFLSLGIEVQKGEINGGNYKTSWLNREFVNSYKALNFNAKVSLGAILDGRYNGPSDLLKGLYIGTGIGAIHNDVLYSTGLDPEDRNYATICHVTSKDIYFPFNLGINVHFADGEGFYRYVLNFNYQGNLTLGEGLDGYDDSRNTFRSGTLDVYTFFSVGVKYNFGTMGLSRKTWRKY</sequence>
<name>A0A1H3ZVZ5_9SPHI</name>
<feature type="signal peptide" evidence="1">
    <location>
        <begin position="1"/>
        <end position="19"/>
    </location>
</feature>
<dbReference type="STRING" id="425514.SAMN05443550_102500"/>
<dbReference type="AlphaFoldDB" id="A0A1H3ZVZ5"/>
<evidence type="ECO:0000313" key="3">
    <source>
        <dbReference type="Proteomes" id="UP000198850"/>
    </source>
</evidence>
<dbReference type="OrthoDB" id="648040at2"/>
<gene>
    <name evidence="2" type="ORF">SAMN05443550_102500</name>
</gene>